<dbReference type="GO" id="GO:0032259">
    <property type="term" value="P:methylation"/>
    <property type="evidence" value="ECO:0007669"/>
    <property type="project" value="UniProtKB-KW"/>
</dbReference>
<proteinExistence type="predicted"/>
<dbReference type="Pfam" id="PF00891">
    <property type="entry name" value="Methyltransf_2"/>
    <property type="match status" value="1"/>
</dbReference>
<feature type="domain" description="O-methyltransferase C-terminal" evidence="6">
    <location>
        <begin position="113"/>
        <end position="312"/>
    </location>
</feature>
<dbReference type="SUPFAM" id="SSF53335">
    <property type="entry name" value="S-adenosyl-L-methionine-dependent methyltransferases"/>
    <property type="match status" value="1"/>
</dbReference>
<dbReference type="Gene3D" id="1.10.10.10">
    <property type="entry name" value="Winged helix-like DNA-binding domain superfamily/Winged helix DNA-binding domain"/>
    <property type="match status" value="1"/>
</dbReference>
<evidence type="ECO:0000256" key="4">
    <source>
        <dbReference type="PIRSR" id="PIRSR005739-1"/>
    </source>
</evidence>
<dbReference type="Pfam" id="PF08100">
    <property type="entry name" value="Dimerisation"/>
    <property type="match status" value="1"/>
</dbReference>
<dbReference type="PIRSF" id="PIRSF005739">
    <property type="entry name" value="O-mtase"/>
    <property type="match status" value="1"/>
</dbReference>
<dbReference type="GO" id="GO:0046983">
    <property type="term" value="F:protein dimerization activity"/>
    <property type="evidence" value="ECO:0007669"/>
    <property type="project" value="InterPro"/>
</dbReference>
<gene>
    <name evidence="8" type="ORF">SAMN04244553_0478</name>
</gene>
<dbReference type="Gene3D" id="3.40.50.150">
    <property type="entry name" value="Vaccinia Virus protein VP39"/>
    <property type="match status" value="1"/>
</dbReference>
<dbReference type="STRING" id="1379680.GCA_001612615_00554"/>
<evidence type="ECO:0000256" key="3">
    <source>
        <dbReference type="ARBA" id="ARBA00022691"/>
    </source>
</evidence>
<dbReference type="InterPro" id="IPR029063">
    <property type="entry name" value="SAM-dependent_MTases_sf"/>
</dbReference>
<protein>
    <submittedName>
        <fullName evidence="8">O-methyltransferase</fullName>
    </submittedName>
</protein>
<dbReference type="PROSITE" id="PS51683">
    <property type="entry name" value="SAM_OMT_II"/>
    <property type="match status" value="1"/>
</dbReference>
<dbReference type="SUPFAM" id="SSF46785">
    <property type="entry name" value="Winged helix' DNA-binding domain"/>
    <property type="match status" value="1"/>
</dbReference>
<evidence type="ECO:0000313" key="9">
    <source>
        <dbReference type="Proteomes" id="UP000219565"/>
    </source>
</evidence>
<accession>A0A285KU07</accession>
<dbReference type="Proteomes" id="UP000219565">
    <property type="component" value="Unassembled WGS sequence"/>
</dbReference>
<keyword evidence="9" id="KW-1185">Reference proteome</keyword>
<organism evidence="8 9">
    <name type="scientific">Nocardia amikacinitolerans</name>
    <dbReference type="NCBI Taxonomy" id="756689"/>
    <lineage>
        <taxon>Bacteria</taxon>
        <taxon>Bacillati</taxon>
        <taxon>Actinomycetota</taxon>
        <taxon>Actinomycetes</taxon>
        <taxon>Mycobacteriales</taxon>
        <taxon>Nocardiaceae</taxon>
        <taxon>Nocardia</taxon>
    </lineage>
</organism>
<dbReference type="InterPro" id="IPR001077">
    <property type="entry name" value="COMT_C"/>
</dbReference>
<dbReference type="InterPro" id="IPR012967">
    <property type="entry name" value="COMT_dimerisation"/>
</dbReference>
<feature type="compositionally biased region" description="Polar residues" evidence="5">
    <location>
        <begin position="346"/>
        <end position="355"/>
    </location>
</feature>
<feature type="region of interest" description="Disordered" evidence="5">
    <location>
        <begin position="341"/>
        <end position="382"/>
    </location>
</feature>
<evidence type="ECO:0000256" key="5">
    <source>
        <dbReference type="SAM" id="MobiDB-lite"/>
    </source>
</evidence>
<feature type="domain" description="O-methyltransferase dimerisation" evidence="7">
    <location>
        <begin position="15"/>
        <end position="85"/>
    </location>
</feature>
<dbReference type="GO" id="GO:0008171">
    <property type="term" value="F:O-methyltransferase activity"/>
    <property type="evidence" value="ECO:0007669"/>
    <property type="project" value="InterPro"/>
</dbReference>
<keyword evidence="2 8" id="KW-0808">Transferase</keyword>
<dbReference type="Gene3D" id="1.10.287.1350">
    <property type="match status" value="1"/>
</dbReference>
<keyword evidence="1 8" id="KW-0489">Methyltransferase</keyword>
<feature type="active site" description="Proton acceptor" evidence="4">
    <location>
        <position position="247"/>
    </location>
</feature>
<sequence>MGHNANDADALRRMASLATPMALRIAVTLGLPDRLVGNGAAAAELAVEIDVAPVALDLLLGHLTTLGVVEPTATGYRTTEFGANLCADADNGFTNILLHLDSAAGRAELALVELAHSIATGRAAYPRRYGRDFWADLAENPHLRESFDRQMTLRFHEQIPRLVAGFDWSRFTTVVDVGGGRGTLLAAILLAHTGIRGHLIDLAPTATEARRTFSAHDLDDRTEVTAGSFFDTLPAGADAYLLSDILHDWDDEHAHRILARCAEAVHPAGRVLVIEPVGGRRASTEMDLAMLAIYGGRERRIDEFRTLAAAHGLVLDTVTEPTDQRCLLEFRLLECRTAQAGVASHSKPSGSTNSPRPLPMTSRCEPVPSGATPASLAAARRP</sequence>
<dbReference type="CDD" id="cd02440">
    <property type="entry name" value="AdoMet_MTases"/>
    <property type="match status" value="1"/>
</dbReference>
<evidence type="ECO:0000256" key="2">
    <source>
        <dbReference type="ARBA" id="ARBA00022679"/>
    </source>
</evidence>
<evidence type="ECO:0000259" key="7">
    <source>
        <dbReference type="Pfam" id="PF08100"/>
    </source>
</evidence>
<dbReference type="InterPro" id="IPR036388">
    <property type="entry name" value="WH-like_DNA-bd_sf"/>
</dbReference>
<name>A0A285KU07_9NOCA</name>
<evidence type="ECO:0000313" key="8">
    <source>
        <dbReference type="EMBL" id="SNY75347.1"/>
    </source>
</evidence>
<evidence type="ECO:0000259" key="6">
    <source>
        <dbReference type="Pfam" id="PF00891"/>
    </source>
</evidence>
<evidence type="ECO:0000256" key="1">
    <source>
        <dbReference type="ARBA" id="ARBA00022603"/>
    </source>
</evidence>
<dbReference type="EMBL" id="OBEG01000001">
    <property type="protein sequence ID" value="SNY75347.1"/>
    <property type="molecule type" value="Genomic_DNA"/>
</dbReference>
<dbReference type="PANTHER" id="PTHR43712">
    <property type="entry name" value="PUTATIVE (AFU_ORTHOLOGUE AFUA_4G14580)-RELATED"/>
    <property type="match status" value="1"/>
</dbReference>
<reference evidence="8 9" key="1">
    <citation type="submission" date="2017-09" db="EMBL/GenBank/DDBJ databases">
        <authorList>
            <person name="Ehlers B."/>
            <person name="Leendertz F.H."/>
        </authorList>
    </citation>
    <scope>NUCLEOTIDE SEQUENCE [LARGE SCALE GENOMIC DNA]</scope>
    <source>
        <strain evidence="8 9">DSM 45537</strain>
    </source>
</reference>
<dbReference type="InterPro" id="IPR036390">
    <property type="entry name" value="WH_DNA-bd_sf"/>
</dbReference>
<dbReference type="InterPro" id="IPR016461">
    <property type="entry name" value="COMT-like"/>
</dbReference>
<keyword evidence="3" id="KW-0949">S-adenosyl-L-methionine</keyword>
<dbReference type="AlphaFoldDB" id="A0A285KU07"/>
<dbReference type="PANTHER" id="PTHR43712:SF2">
    <property type="entry name" value="O-METHYLTRANSFERASE CICE"/>
    <property type="match status" value="1"/>
</dbReference>